<proteinExistence type="predicted"/>
<gene>
    <name evidence="2" type="ORF">F1189_17125</name>
    <name evidence="1" type="ORF">F1189_29155</name>
</gene>
<dbReference type="AlphaFoldDB" id="A0A5M6IT00"/>
<comment type="caution">
    <text evidence="2">The sequence shown here is derived from an EMBL/GenBank/DDBJ whole genome shotgun (WGS) entry which is preliminary data.</text>
</comment>
<organism evidence="2 3">
    <name type="scientific">Rhodovastum atsumiense</name>
    <dbReference type="NCBI Taxonomy" id="504468"/>
    <lineage>
        <taxon>Bacteria</taxon>
        <taxon>Pseudomonadati</taxon>
        <taxon>Pseudomonadota</taxon>
        <taxon>Alphaproteobacteria</taxon>
        <taxon>Acetobacterales</taxon>
        <taxon>Acetobacteraceae</taxon>
        <taxon>Rhodovastum</taxon>
    </lineage>
</organism>
<sequence length="51" mass="5547">IDAVQLHDLPEGARIVPGMPVTADIRVGKRTIIGYLMSRFIPAASEGMREP</sequence>
<evidence type="ECO:0000313" key="1">
    <source>
        <dbReference type="EMBL" id="KAA5608401.1"/>
    </source>
</evidence>
<dbReference type="EMBL" id="VWPK01000084">
    <property type="protein sequence ID" value="KAA5608401.1"/>
    <property type="molecule type" value="Genomic_DNA"/>
</dbReference>
<dbReference type="PRINTS" id="PR01490">
    <property type="entry name" value="RTXTOXIND"/>
</dbReference>
<reference evidence="2 3" key="1">
    <citation type="submission" date="2019-09" db="EMBL/GenBank/DDBJ databases">
        <title>Genome sequence of Rhodovastum atsumiense, a diverse member of the Acetobacteraceae family of non-sulfur purple photosynthetic bacteria.</title>
        <authorList>
            <person name="Meyer T."/>
            <person name="Kyndt J."/>
        </authorList>
    </citation>
    <scope>NUCLEOTIDE SEQUENCE [LARGE SCALE GENOMIC DNA]</scope>
    <source>
        <strain evidence="2 3">DSM 21279</strain>
    </source>
</reference>
<dbReference type="Proteomes" id="UP000325255">
    <property type="component" value="Unassembled WGS sequence"/>
</dbReference>
<evidence type="ECO:0000313" key="2">
    <source>
        <dbReference type="EMBL" id="KAA5610957.1"/>
    </source>
</evidence>
<accession>A0A5M6IT00</accession>
<evidence type="ECO:0000313" key="3">
    <source>
        <dbReference type="Proteomes" id="UP000325255"/>
    </source>
</evidence>
<dbReference type="EMBL" id="VWPK01000026">
    <property type="protein sequence ID" value="KAA5610957.1"/>
    <property type="molecule type" value="Genomic_DNA"/>
</dbReference>
<protein>
    <submittedName>
        <fullName evidence="2">HlyD family type I secretion periplasmic adaptor subunit</fullName>
    </submittedName>
</protein>
<name>A0A5M6IT00_9PROT</name>
<feature type="non-terminal residue" evidence="2">
    <location>
        <position position="1"/>
    </location>
</feature>
<keyword evidence="3" id="KW-1185">Reference proteome</keyword>